<dbReference type="GO" id="GO:0006384">
    <property type="term" value="P:transcription initiation at RNA polymerase III promoter"/>
    <property type="evidence" value="ECO:0007669"/>
    <property type="project" value="InterPro"/>
</dbReference>
<accession>A0AAD5EI23</accession>
<keyword evidence="5" id="KW-0539">Nucleus</keyword>
<evidence type="ECO:0000259" key="7">
    <source>
        <dbReference type="Pfam" id="PF04182"/>
    </source>
</evidence>
<protein>
    <recommendedName>
        <fullName evidence="7">B-block binding subunit of TFIIIC domain-containing protein</fullName>
    </recommendedName>
</protein>
<dbReference type="GO" id="GO:0003677">
    <property type="term" value="F:DNA binding"/>
    <property type="evidence" value="ECO:0007669"/>
    <property type="project" value="UniProtKB-KW"/>
</dbReference>
<dbReference type="GO" id="GO:0000127">
    <property type="term" value="C:transcription factor TFIIIC complex"/>
    <property type="evidence" value="ECO:0007669"/>
    <property type="project" value="InterPro"/>
</dbReference>
<name>A0AAD5EI23_UMBRA</name>
<dbReference type="InterPro" id="IPR007309">
    <property type="entry name" value="TFIIIC_Bblock-bd"/>
</dbReference>
<keyword evidence="3" id="KW-0238">DNA-binding</keyword>
<feature type="compositionally biased region" description="Polar residues" evidence="6">
    <location>
        <begin position="80"/>
        <end position="91"/>
    </location>
</feature>
<evidence type="ECO:0000313" key="8">
    <source>
        <dbReference type="EMBL" id="KAI8583707.1"/>
    </source>
</evidence>
<evidence type="ECO:0000256" key="3">
    <source>
        <dbReference type="ARBA" id="ARBA00023125"/>
    </source>
</evidence>
<evidence type="ECO:0000256" key="4">
    <source>
        <dbReference type="ARBA" id="ARBA00023163"/>
    </source>
</evidence>
<evidence type="ECO:0000256" key="2">
    <source>
        <dbReference type="ARBA" id="ARBA00022553"/>
    </source>
</evidence>
<organism evidence="8 9">
    <name type="scientific">Umbelopsis ramanniana AG</name>
    <dbReference type="NCBI Taxonomy" id="1314678"/>
    <lineage>
        <taxon>Eukaryota</taxon>
        <taxon>Fungi</taxon>
        <taxon>Fungi incertae sedis</taxon>
        <taxon>Mucoromycota</taxon>
        <taxon>Mucoromycotina</taxon>
        <taxon>Umbelopsidomycetes</taxon>
        <taxon>Umbelopsidales</taxon>
        <taxon>Umbelopsidaceae</taxon>
        <taxon>Umbelopsis</taxon>
    </lineage>
</organism>
<evidence type="ECO:0000313" key="9">
    <source>
        <dbReference type="Proteomes" id="UP001206595"/>
    </source>
</evidence>
<dbReference type="GeneID" id="75911245"/>
<dbReference type="Proteomes" id="UP001206595">
    <property type="component" value="Unassembled WGS sequence"/>
</dbReference>
<comment type="subcellular location">
    <subcellularLocation>
        <location evidence="1">Nucleus</location>
    </subcellularLocation>
</comment>
<dbReference type="AlphaFoldDB" id="A0AAD5EI23"/>
<evidence type="ECO:0000256" key="1">
    <source>
        <dbReference type="ARBA" id="ARBA00004123"/>
    </source>
</evidence>
<gene>
    <name evidence="8" type="ORF">K450DRAFT_222394</name>
</gene>
<evidence type="ECO:0000256" key="6">
    <source>
        <dbReference type="SAM" id="MobiDB-lite"/>
    </source>
</evidence>
<dbReference type="EMBL" id="MU620895">
    <property type="protein sequence ID" value="KAI8583707.1"/>
    <property type="molecule type" value="Genomic_DNA"/>
</dbReference>
<keyword evidence="9" id="KW-1185">Reference proteome</keyword>
<reference evidence="8" key="1">
    <citation type="submission" date="2021-06" db="EMBL/GenBank/DDBJ databases">
        <authorList>
            <consortium name="DOE Joint Genome Institute"/>
            <person name="Mondo S.J."/>
            <person name="Amses K.R."/>
            <person name="Simmons D.R."/>
            <person name="Longcore J.E."/>
            <person name="Seto K."/>
            <person name="Alves G.H."/>
            <person name="Bonds A.E."/>
            <person name="Quandt C.A."/>
            <person name="Davis W.J."/>
            <person name="Chang Y."/>
            <person name="Letcher P.M."/>
            <person name="Powell M.J."/>
            <person name="Kuo A."/>
            <person name="Labutti K."/>
            <person name="Pangilinan J."/>
            <person name="Andreopoulos W."/>
            <person name="Tritt A."/>
            <person name="Riley R."/>
            <person name="Hundley H."/>
            <person name="Johnson J."/>
            <person name="Lipzen A."/>
            <person name="Barry K."/>
            <person name="Berbee M.L."/>
            <person name="Buchler N.E."/>
            <person name="Grigoriev I.V."/>
            <person name="Spatafora J.W."/>
            <person name="Stajich J.E."/>
            <person name="James T.Y."/>
        </authorList>
    </citation>
    <scope>NUCLEOTIDE SEQUENCE</scope>
    <source>
        <strain evidence="8">AG</strain>
    </source>
</reference>
<dbReference type="PANTHER" id="PTHR15180">
    <property type="entry name" value="GENERAL TRANSCRIPTION FACTOR 3C POLYPEPTIDE 1"/>
    <property type="match status" value="1"/>
</dbReference>
<feature type="domain" description="B-block binding subunit of TFIIIC" evidence="7">
    <location>
        <begin position="178"/>
        <end position="244"/>
    </location>
</feature>
<dbReference type="PANTHER" id="PTHR15180:SF1">
    <property type="entry name" value="GENERAL TRANSCRIPTION FACTOR 3C POLYPEPTIDE 1"/>
    <property type="match status" value="1"/>
</dbReference>
<dbReference type="GO" id="GO:0005634">
    <property type="term" value="C:nucleus"/>
    <property type="evidence" value="ECO:0007669"/>
    <property type="project" value="UniProtKB-SubCell"/>
</dbReference>
<keyword evidence="4" id="KW-0804">Transcription</keyword>
<feature type="region of interest" description="Disordered" evidence="6">
    <location>
        <begin position="78"/>
        <end position="100"/>
    </location>
</feature>
<dbReference type="RefSeq" id="XP_051448711.1">
    <property type="nucleotide sequence ID" value="XM_051585897.1"/>
</dbReference>
<evidence type="ECO:0000256" key="5">
    <source>
        <dbReference type="ARBA" id="ARBA00023242"/>
    </source>
</evidence>
<comment type="caution">
    <text evidence="8">The sequence shown here is derived from an EMBL/GenBank/DDBJ whole genome shotgun (WGS) entry which is preliminary data.</text>
</comment>
<dbReference type="Pfam" id="PF04182">
    <property type="entry name" value="B-block_TFIIIC"/>
    <property type="match status" value="1"/>
</dbReference>
<sequence length="329" mass="36852">MLDTIVLHLHEEISLDGKKGTSLKRLWDITQTFLNNYADRLTNASQDIVPKGFKPTLDDPFKARIWDALRCHPDIFVQMSDPTDSSRQPTPIKQEADTDMEAADDSYIDDDEGDVKAENNINSLTANYTDLPEAKTLSLSELIHQYGSSFSITTSKASQLLALTEDPHLKEGDSSVTQLALQVLEEAGRGREQGTTQIDLSRVCERDAKTVFHFVKSMMNRGYLFKRPIVVRGAATQQVILTRYRHLYNNSEDDDDTGSHIVQDPFVDGDTDVPVKFDGEAAKKRISRCLESAPDKSLIIDDLKPLVVSTWNGVDLSDEKMIFSAIEKN</sequence>
<dbReference type="GO" id="GO:0042791">
    <property type="term" value="P:5S class rRNA transcription by RNA polymerase III"/>
    <property type="evidence" value="ECO:0007669"/>
    <property type="project" value="TreeGrafter"/>
</dbReference>
<reference evidence="8" key="2">
    <citation type="journal article" date="2022" name="Proc. Natl. Acad. Sci. U.S.A.">
        <title>Diploid-dominant life cycles characterize the early evolution of Fungi.</title>
        <authorList>
            <person name="Amses K.R."/>
            <person name="Simmons D.R."/>
            <person name="Longcore J.E."/>
            <person name="Mondo S.J."/>
            <person name="Seto K."/>
            <person name="Jeronimo G.H."/>
            <person name="Bonds A.E."/>
            <person name="Quandt C.A."/>
            <person name="Davis W.J."/>
            <person name="Chang Y."/>
            <person name="Federici B.A."/>
            <person name="Kuo A."/>
            <person name="LaButti K."/>
            <person name="Pangilinan J."/>
            <person name="Andreopoulos W."/>
            <person name="Tritt A."/>
            <person name="Riley R."/>
            <person name="Hundley H."/>
            <person name="Johnson J."/>
            <person name="Lipzen A."/>
            <person name="Barry K."/>
            <person name="Lang B.F."/>
            <person name="Cuomo C.A."/>
            <person name="Buchler N.E."/>
            <person name="Grigoriev I.V."/>
            <person name="Spatafora J.W."/>
            <person name="Stajich J.E."/>
            <person name="James T.Y."/>
        </authorList>
    </citation>
    <scope>NUCLEOTIDE SEQUENCE</scope>
    <source>
        <strain evidence="8">AG</strain>
    </source>
</reference>
<proteinExistence type="predicted"/>
<dbReference type="InterPro" id="IPR044210">
    <property type="entry name" value="Tfc3-like"/>
</dbReference>
<keyword evidence="2" id="KW-0597">Phosphoprotein</keyword>